<evidence type="ECO:0000313" key="2">
    <source>
        <dbReference type="EMBL" id="PYI56578.1"/>
    </source>
</evidence>
<gene>
    <name evidence="2" type="ORF">DLM86_06315</name>
</gene>
<dbReference type="EMBL" id="QJVJ01000002">
    <property type="protein sequence ID" value="PYI56578.1"/>
    <property type="molecule type" value="Genomic_DNA"/>
</dbReference>
<evidence type="ECO:0000313" key="3">
    <source>
        <dbReference type="Proteomes" id="UP000247476"/>
    </source>
</evidence>
<feature type="transmembrane region" description="Helical" evidence="1">
    <location>
        <begin position="37"/>
        <end position="54"/>
    </location>
</feature>
<evidence type="ECO:0000256" key="1">
    <source>
        <dbReference type="SAM" id="Phobius"/>
    </source>
</evidence>
<protein>
    <submittedName>
        <fullName evidence="2">DUF1294 domain-containing protein</fullName>
    </submittedName>
</protein>
<dbReference type="Pfam" id="PF06961">
    <property type="entry name" value="DUF1294"/>
    <property type="match status" value="1"/>
</dbReference>
<keyword evidence="3" id="KW-1185">Reference proteome</keyword>
<keyword evidence="1" id="KW-1133">Transmembrane helix</keyword>
<dbReference type="InterPro" id="IPR010718">
    <property type="entry name" value="DUF1294"/>
</dbReference>
<sequence length="89" mass="9676">MAVLLLYLLVVNAVGFFLFGYDKVRAVRGGRRVPEKRLFLVAAIGGAAGAWIAMRSFRHKTKHASFTFGIPALLGSNVVCVALLLKVML</sequence>
<dbReference type="OrthoDB" id="1698854at2"/>
<keyword evidence="1" id="KW-0812">Transmembrane</keyword>
<dbReference type="GO" id="GO:0003676">
    <property type="term" value="F:nucleic acid binding"/>
    <property type="evidence" value="ECO:0007669"/>
    <property type="project" value="InterPro"/>
</dbReference>
<proteinExistence type="predicted"/>
<feature type="transmembrane region" description="Helical" evidence="1">
    <location>
        <begin position="66"/>
        <end position="85"/>
    </location>
</feature>
<organism evidence="2 3">
    <name type="scientific">Paenibacillus flagellatus</name>
    <dbReference type="NCBI Taxonomy" id="2211139"/>
    <lineage>
        <taxon>Bacteria</taxon>
        <taxon>Bacillati</taxon>
        <taxon>Bacillota</taxon>
        <taxon>Bacilli</taxon>
        <taxon>Bacillales</taxon>
        <taxon>Paenibacillaceae</taxon>
        <taxon>Paenibacillus</taxon>
    </lineage>
</organism>
<dbReference type="RefSeq" id="WP_110839105.1">
    <property type="nucleotide sequence ID" value="NZ_QJVJ01000002.1"/>
</dbReference>
<reference evidence="2 3" key="1">
    <citation type="submission" date="2018-05" db="EMBL/GenBank/DDBJ databases">
        <title>Paenibacillus flagellatus sp. nov., isolated from selenium mineral soil.</title>
        <authorList>
            <person name="Dai X."/>
        </authorList>
    </citation>
    <scope>NUCLEOTIDE SEQUENCE [LARGE SCALE GENOMIC DNA]</scope>
    <source>
        <strain evidence="2 3">DXL2</strain>
    </source>
</reference>
<dbReference type="PIRSF" id="PIRSF002599">
    <property type="entry name" value="Cold_shock_A"/>
    <property type="match status" value="1"/>
</dbReference>
<comment type="caution">
    <text evidence="2">The sequence shown here is derived from an EMBL/GenBank/DDBJ whole genome shotgun (WGS) entry which is preliminary data.</text>
</comment>
<dbReference type="AlphaFoldDB" id="A0A2V5KAT1"/>
<name>A0A2V5KAT1_9BACL</name>
<dbReference type="InterPro" id="IPR012156">
    <property type="entry name" value="Cold_shock_CspA"/>
</dbReference>
<keyword evidence="1" id="KW-0472">Membrane</keyword>
<accession>A0A2V5KAT1</accession>
<dbReference type="Proteomes" id="UP000247476">
    <property type="component" value="Unassembled WGS sequence"/>
</dbReference>